<dbReference type="eggNOG" id="COG0834">
    <property type="taxonomic scope" value="Bacteria"/>
</dbReference>
<dbReference type="KEGG" id="dti:Desti_5135"/>
<reference evidence="6" key="1">
    <citation type="submission" date="2012-06" db="EMBL/GenBank/DDBJ databases">
        <title>Complete sequence of chromosome of Desulfomonile tiedjei DSM 6799.</title>
        <authorList>
            <person name="Lucas S."/>
            <person name="Copeland A."/>
            <person name="Lapidus A."/>
            <person name="Glavina del Rio T."/>
            <person name="Dalin E."/>
            <person name="Tice H."/>
            <person name="Bruce D."/>
            <person name="Goodwin L."/>
            <person name="Pitluck S."/>
            <person name="Peters L."/>
            <person name="Ovchinnikova G."/>
            <person name="Zeytun A."/>
            <person name="Lu M."/>
            <person name="Kyrpides N."/>
            <person name="Mavromatis K."/>
            <person name="Ivanova N."/>
            <person name="Brettin T."/>
            <person name="Detter J.C."/>
            <person name="Han C."/>
            <person name="Larimer F."/>
            <person name="Land M."/>
            <person name="Hauser L."/>
            <person name="Markowitz V."/>
            <person name="Cheng J.-F."/>
            <person name="Hugenholtz P."/>
            <person name="Woyke T."/>
            <person name="Wu D."/>
            <person name="Spring S."/>
            <person name="Schroeder M."/>
            <person name="Brambilla E."/>
            <person name="Klenk H.-P."/>
            <person name="Eisen J.A."/>
        </authorList>
    </citation>
    <scope>NUCLEOTIDE SEQUENCE [LARGE SCALE GENOMIC DNA]</scope>
    <source>
        <strain evidence="6">ATCC 49306 / DSM 6799 / DCB-1</strain>
    </source>
</reference>
<keyword evidence="1 3" id="KW-0732">Signal</keyword>
<evidence type="ECO:0000256" key="1">
    <source>
        <dbReference type="ARBA" id="ARBA00022729"/>
    </source>
</evidence>
<dbReference type="STRING" id="706587.Desti_5135"/>
<dbReference type="Gene3D" id="3.40.190.10">
    <property type="entry name" value="Periplasmic binding protein-like II"/>
    <property type="match status" value="2"/>
</dbReference>
<dbReference type="SMART" id="SM00062">
    <property type="entry name" value="PBPb"/>
    <property type="match status" value="1"/>
</dbReference>
<dbReference type="Pfam" id="PF00497">
    <property type="entry name" value="SBP_bac_3"/>
    <property type="match status" value="1"/>
</dbReference>
<dbReference type="Proteomes" id="UP000006055">
    <property type="component" value="Chromosome"/>
</dbReference>
<accession>I4CDU7</accession>
<evidence type="ECO:0000313" key="5">
    <source>
        <dbReference type="EMBL" id="AFM27738.1"/>
    </source>
</evidence>
<dbReference type="OrthoDB" id="6192933at2"/>
<evidence type="ECO:0000259" key="4">
    <source>
        <dbReference type="SMART" id="SM00062"/>
    </source>
</evidence>
<dbReference type="HOGENOM" id="CLU_602353_0_0_7"/>
<feature type="domain" description="Solute-binding protein family 3/N-terminal" evidence="4">
    <location>
        <begin position="42"/>
        <end position="255"/>
    </location>
</feature>
<keyword evidence="6" id="KW-1185">Reference proteome</keyword>
<feature type="signal peptide" evidence="3">
    <location>
        <begin position="1"/>
        <end position="36"/>
    </location>
</feature>
<dbReference type="AlphaFoldDB" id="I4CDU7"/>
<evidence type="ECO:0000313" key="6">
    <source>
        <dbReference type="Proteomes" id="UP000006055"/>
    </source>
</evidence>
<dbReference type="RefSeq" id="WP_014812840.1">
    <property type="nucleotide sequence ID" value="NC_018025.1"/>
</dbReference>
<evidence type="ECO:0000256" key="3">
    <source>
        <dbReference type="SAM" id="SignalP"/>
    </source>
</evidence>
<protein>
    <submittedName>
        <fullName evidence="5">Periplasmic component of amino acid ABC-type transporter/signal transduction system</fullName>
    </submittedName>
</protein>
<dbReference type="SUPFAM" id="SSF53850">
    <property type="entry name" value="Periplasmic binding protein-like II"/>
    <property type="match status" value="1"/>
</dbReference>
<dbReference type="InterPro" id="IPR001638">
    <property type="entry name" value="Solute-binding_3/MltF_N"/>
</dbReference>
<keyword evidence="2" id="KW-0812">Transmembrane</keyword>
<organism evidence="5 6">
    <name type="scientific">Desulfomonile tiedjei (strain ATCC 49306 / DSM 6799 / DCB-1)</name>
    <dbReference type="NCBI Taxonomy" id="706587"/>
    <lineage>
        <taxon>Bacteria</taxon>
        <taxon>Pseudomonadati</taxon>
        <taxon>Thermodesulfobacteriota</taxon>
        <taxon>Desulfomonilia</taxon>
        <taxon>Desulfomonilales</taxon>
        <taxon>Desulfomonilaceae</taxon>
        <taxon>Desulfomonile</taxon>
    </lineage>
</organism>
<feature type="chain" id="PRO_5003687285" evidence="3">
    <location>
        <begin position="37"/>
        <end position="454"/>
    </location>
</feature>
<name>I4CDU7_DESTA</name>
<proteinExistence type="predicted"/>
<evidence type="ECO:0000256" key="2">
    <source>
        <dbReference type="SAM" id="Phobius"/>
    </source>
</evidence>
<dbReference type="PANTHER" id="PTHR35936">
    <property type="entry name" value="MEMBRANE-BOUND LYTIC MUREIN TRANSGLYCOSYLASE F"/>
    <property type="match status" value="1"/>
</dbReference>
<feature type="transmembrane region" description="Helical" evidence="2">
    <location>
        <begin position="302"/>
        <end position="324"/>
    </location>
</feature>
<keyword evidence="2" id="KW-0472">Membrane</keyword>
<dbReference type="EMBL" id="CP003360">
    <property type="protein sequence ID" value="AFM27738.1"/>
    <property type="molecule type" value="Genomic_DNA"/>
</dbReference>
<feature type="transmembrane region" description="Helical" evidence="2">
    <location>
        <begin position="275"/>
        <end position="295"/>
    </location>
</feature>
<keyword evidence="2" id="KW-1133">Transmembrane helix</keyword>
<gene>
    <name evidence="5" type="ordered locus">Desti_5135</name>
</gene>
<sequence length="454" mass="50859">MDYNLTILDNRLFVKKKLLFISLACVLLLCSTSIWASQKEHFVAVGLADAFPYSYMDEKGNAAGIYIDIAKMVSNKTGMELEIKLMEWSSAIEAIEKGTADFLLGILAEDDRNWQFAVSDPHSNIELAYFSYDQLSFPSIPYEPTMQRMNVGIYEMIADMESFIFLPATSKAMISDVDSLFLLLSQKKLNAALCPREIGTSFVKKHSLSSIKVKPYPVLTRKVCFAALKDRKDLVEKLNAGLNTVKNTREYFALISSNSPFCEHKNLDKIPIVNFVFPVIFTLILIAGYASTIFIKKTFGRSALLALFLVCISIEALFIVATYLQDRHAQKQIVHDQMKTLGNLNSMLLANRIKRVKDSMKMIETNPLLTDSSLFSLDKDVPGYQDSGDQVGGQAIFLECLRDIRRPIFGSKETLELRLKKMSTAASLSRGSLLFMVTPVRGFSPQLCSDAVLS</sequence>